<gene>
    <name evidence="1" type="ORF">vBSiFGS009_27</name>
</gene>
<dbReference type="EMBL" id="PP407513">
    <property type="protein sequence ID" value="WYD67700.1"/>
    <property type="molecule type" value="Genomic_DNA"/>
</dbReference>
<evidence type="ECO:0000313" key="1">
    <source>
        <dbReference type="EMBL" id="WYD67700.1"/>
    </source>
</evidence>
<reference evidence="1" key="2">
    <citation type="submission" date="2024-02" db="EMBL/GenBank/DDBJ databases">
        <authorList>
            <person name="Sevilla-Navarro S."/>
            <person name="Torres-Boncompte J."/>
            <person name="Garcia-Llorens J."/>
            <person name="Domingo-Calap P."/>
            <person name="Bernabeu-Gimeno M."/>
            <person name="Catala-Gregori P."/>
        </authorList>
    </citation>
    <scope>NUCLEOTIDE SEQUENCE</scope>
</reference>
<protein>
    <recommendedName>
        <fullName evidence="2">Enoyl-CoA hydratase/isomerase family protein</fullName>
    </recommendedName>
</protein>
<accession>A0AAU6PXM4</accession>
<proteinExistence type="predicted"/>
<organism evidence="1">
    <name type="scientific">Salmonella phage vB_Si_CECAV_FGS009</name>
    <dbReference type="NCBI Taxonomy" id="3126494"/>
    <lineage>
        <taxon>Viruses</taxon>
        <taxon>Duplodnaviria</taxon>
        <taxon>Heunggongvirae</taxon>
        <taxon>Uroviricota</taxon>
        <taxon>Caudoviricetes</taxon>
        <taxon>Demerecviridae</taxon>
        <taxon>Markadamsvirinae</taxon>
        <taxon>Tequintavirus</taxon>
    </lineage>
</organism>
<name>A0AAU6PXM4_9CAUD</name>
<evidence type="ECO:0008006" key="2">
    <source>
        <dbReference type="Google" id="ProtNLM"/>
    </source>
</evidence>
<reference evidence="1" key="1">
    <citation type="journal article" date="2024" name="Front. Microbiol.">
        <title>Fighting Salmonella Infantis: bacteriophage-driven cleaning and disinfection strategies for broiler farms.</title>
        <authorList>
            <person name="Sevilla-Navarro S."/>
            <person name="Torres-Boncompte J."/>
            <person name="Garcia-Llorens J."/>
            <person name="Bernabeu-Gimeno M."/>
            <person name="Domingo-Calap P."/>
            <person name="Catala-Gregori P."/>
        </authorList>
    </citation>
    <scope>NUCLEOTIDE SEQUENCE</scope>
</reference>
<sequence>MLTNFQASSNFARVLVSPTKLNALECDLGRFNAILELFTA</sequence>